<dbReference type="InterPro" id="IPR006275">
    <property type="entry name" value="CPSase_lsu"/>
</dbReference>
<dbReference type="SMART" id="SM00851">
    <property type="entry name" value="MGS"/>
    <property type="match status" value="1"/>
</dbReference>
<evidence type="ECO:0000256" key="7">
    <source>
        <dbReference type="ARBA" id="ARBA00022605"/>
    </source>
</evidence>
<dbReference type="InterPro" id="IPR011607">
    <property type="entry name" value="MGS-like_dom"/>
</dbReference>
<sequence>MKKVLVLGSGALKIGEAGEFDYSGSQALKALKEEGIEAVLINPNIATIQTSESLAKKIYFLPVTPYFVKKVIEKEKPDGIFLSFGGQTALNCGLALERAGVFKRHKVKVLGSPVKSIEATEDRELFAKELSKIGVKVPKGGFARSLNEALKIATELGYPLLVRSGFSLGGLGSGVVRSKDELIKIVTLALRQVPQIAVEEYLKHWKEVEYEVVRDNIGNKITVCNMENMDPLGIHTGESIVVAPSQTLNNYQYHLLRKLSLQVIEHLKIVGECNIQFALNPKNNDYRVIEVNARLSRSSALASKATGYALAYIAAKIGLGTTLPDLKNSVTLSTSAFFEPSLDYIVIKIPRWDLQKFVGAKEQIGSEMKSVGEVMAIGRSFPEVLQKAIRMLEIGQDGLLENGIDDTKVLPTTQRLFVIAKKFAKGESVETIYKATGIDPWFLYQIKEMVEFEKDLSNFQFSIFNFQLISKAKKLGFSDKIIAKAGKTTEEKVREFRKKNGIVPKVKHIDTLAAEYPAKTNYLYLTYHGEESEQLKVQSAKLKVEKAIVLGSGPYRIGSSVEFDWCCVTAAKTLRDRGLETIIINCNPETVSTDFDSADKLYFEELTFERVSDVYDIEQGASLILGFGGQVSNNLAMSCFKAGYKILGTSPENIDRAEDRNKFSKLLDKLGIEQPAWQSLKTLDDAITFAREIGYPALIRPSYVLSGSAMNVAFSSDDLKKHLKSATDISAEHPVVISKFVEGAKEIEVDGVGHEGKLLIYAISEHIENAGVHSGDATIVLPPQKLYLETLRLIKDATRKILQALNINGPFNIQFLAKDNQIMVIELNLRASRSFPFVSKVTGFNFVEMATRSMLGEALWGSYKTVGLDHVAVKAPQFSFNRIKGADPRLRVEMSSTGEVACFGDDLKEAYLKAILATGFKIPKKGVLFTIGGEENKLNLLSSAKDLSSLGFKVYATEQTHEFLSGNDIKSTRVYKISEGSHPSVLDLLKQGGIDLVINISKPRSGKGETDGFIIRRTCVDLSIPLITNLQAAELLVSSLVSKKMADLQIKSWDEYVGRD</sequence>
<evidence type="ECO:0000256" key="3">
    <source>
        <dbReference type="ARBA" id="ARBA00009799"/>
    </source>
</evidence>
<evidence type="ECO:0000256" key="1">
    <source>
        <dbReference type="ARBA" id="ARBA00001936"/>
    </source>
</evidence>
<evidence type="ECO:0000256" key="13">
    <source>
        <dbReference type="ARBA" id="ARBA00022975"/>
    </source>
</evidence>
<dbReference type="InterPro" id="IPR011761">
    <property type="entry name" value="ATP-grasp"/>
</dbReference>
<accession>A0A1F5JGA0</accession>
<keyword evidence="11 21" id="KW-0067">ATP-binding</keyword>
<evidence type="ECO:0000256" key="15">
    <source>
        <dbReference type="ARBA" id="ARBA00044063"/>
    </source>
</evidence>
<evidence type="ECO:0000256" key="6">
    <source>
        <dbReference type="ARBA" id="ARBA00022598"/>
    </source>
</evidence>
<dbReference type="SUPFAM" id="SSF52440">
    <property type="entry name" value="PreATP-grasp domain"/>
    <property type="match status" value="2"/>
</dbReference>
<evidence type="ECO:0000256" key="19">
    <source>
        <dbReference type="ARBA" id="ARBA00069524"/>
    </source>
</evidence>
<dbReference type="GO" id="GO:0005737">
    <property type="term" value="C:cytoplasm"/>
    <property type="evidence" value="ECO:0007669"/>
    <property type="project" value="TreeGrafter"/>
</dbReference>
<dbReference type="Gene3D" id="1.10.1030.10">
    <property type="entry name" value="Carbamoyl-phosphate synthetase, large subunit oligomerisation domain"/>
    <property type="match status" value="1"/>
</dbReference>
<comment type="caution">
    <text evidence="24">The sequence shown here is derived from an EMBL/GenBank/DDBJ whole genome shotgun (WGS) entry which is preliminary data.</text>
</comment>
<dbReference type="Gene3D" id="3.30.1490.20">
    <property type="entry name" value="ATP-grasp fold, A domain"/>
    <property type="match status" value="1"/>
</dbReference>
<dbReference type="InterPro" id="IPR036914">
    <property type="entry name" value="MGS-like_dom_sf"/>
</dbReference>
<dbReference type="AlphaFoldDB" id="A0A1F5JGA0"/>
<feature type="domain" description="ATP-grasp" evidence="22">
    <location>
        <begin position="127"/>
        <end position="319"/>
    </location>
</feature>
<evidence type="ECO:0000256" key="20">
    <source>
        <dbReference type="ARBA" id="ARBA00074189"/>
    </source>
</evidence>
<comment type="pathway">
    <text evidence="2">Amino-acid biosynthesis; L-arginine biosynthesis; carbamoyl phosphate from bicarbonate: step 1/1.</text>
</comment>
<dbReference type="InterPro" id="IPR005483">
    <property type="entry name" value="CPSase_dom"/>
</dbReference>
<dbReference type="FunFam" id="3.40.50.20:FF:000002">
    <property type="entry name" value="Carbamoyl-phosphate synthase large chain"/>
    <property type="match status" value="1"/>
</dbReference>
<dbReference type="SUPFAM" id="SSF52335">
    <property type="entry name" value="Methylglyoxal synthase-like"/>
    <property type="match status" value="1"/>
</dbReference>
<evidence type="ECO:0000256" key="10">
    <source>
        <dbReference type="ARBA" id="ARBA00022741"/>
    </source>
</evidence>
<dbReference type="GO" id="GO:0046872">
    <property type="term" value="F:metal ion binding"/>
    <property type="evidence" value="ECO:0007669"/>
    <property type="project" value="UniProtKB-KW"/>
</dbReference>
<comment type="catalytic activity">
    <reaction evidence="16">
        <text>hydrogencarbonate + NH4(+) + 2 ATP = carbamoyl phosphate + 2 ADP + phosphate + 2 H(+)</text>
        <dbReference type="Rhea" id="RHEA:18029"/>
        <dbReference type="ChEBI" id="CHEBI:15378"/>
        <dbReference type="ChEBI" id="CHEBI:17544"/>
        <dbReference type="ChEBI" id="CHEBI:28938"/>
        <dbReference type="ChEBI" id="CHEBI:30616"/>
        <dbReference type="ChEBI" id="CHEBI:43474"/>
        <dbReference type="ChEBI" id="CHEBI:58228"/>
        <dbReference type="ChEBI" id="CHEBI:456216"/>
        <dbReference type="EC" id="6.3.4.16"/>
    </reaction>
</comment>
<dbReference type="FunFam" id="3.30.470.20:FF:000026">
    <property type="entry name" value="Carbamoyl-phosphate synthase large chain"/>
    <property type="match status" value="1"/>
</dbReference>
<dbReference type="EMBL" id="MFCP01000033">
    <property type="protein sequence ID" value="OGE27687.1"/>
    <property type="molecule type" value="Genomic_DNA"/>
</dbReference>
<keyword evidence="10 21" id="KW-0547">Nucleotide-binding</keyword>
<dbReference type="Gene3D" id="3.30.470.20">
    <property type="entry name" value="ATP-grasp fold, B domain"/>
    <property type="match status" value="2"/>
</dbReference>
<comment type="catalytic activity">
    <reaction evidence="17">
        <text>hydrogencarbonate + L-glutamine + 2 ATP + H2O = carbamoyl phosphate + L-glutamate + 2 ADP + phosphate + 2 H(+)</text>
        <dbReference type="Rhea" id="RHEA:18633"/>
        <dbReference type="ChEBI" id="CHEBI:15377"/>
        <dbReference type="ChEBI" id="CHEBI:15378"/>
        <dbReference type="ChEBI" id="CHEBI:17544"/>
        <dbReference type="ChEBI" id="CHEBI:29985"/>
        <dbReference type="ChEBI" id="CHEBI:30616"/>
        <dbReference type="ChEBI" id="CHEBI:43474"/>
        <dbReference type="ChEBI" id="CHEBI:58228"/>
        <dbReference type="ChEBI" id="CHEBI:58359"/>
        <dbReference type="ChEBI" id="CHEBI:456216"/>
        <dbReference type="EC" id="6.3.5.5"/>
    </reaction>
</comment>
<evidence type="ECO:0000256" key="14">
    <source>
        <dbReference type="ARBA" id="ARBA00023211"/>
    </source>
</evidence>
<dbReference type="FunFam" id="3.30.1490.20:FF:000001">
    <property type="entry name" value="Carbamoyl-phosphate synthase large chain"/>
    <property type="match status" value="1"/>
</dbReference>
<dbReference type="GO" id="GO:0004088">
    <property type="term" value="F:carbamoyl-phosphate synthase (glutamine-hydrolyzing) activity"/>
    <property type="evidence" value="ECO:0007669"/>
    <property type="project" value="UniProtKB-EC"/>
</dbReference>
<dbReference type="PROSITE" id="PS51855">
    <property type="entry name" value="MGS"/>
    <property type="match status" value="1"/>
</dbReference>
<dbReference type="PRINTS" id="PR00098">
    <property type="entry name" value="CPSASE"/>
</dbReference>
<organism evidence="24 25">
    <name type="scientific">Candidatus Daviesbacteria bacterium RIFCSPHIGHO2_01_FULL_40_11</name>
    <dbReference type="NCBI Taxonomy" id="1797762"/>
    <lineage>
        <taxon>Bacteria</taxon>
        <taxon>Candidatus Daviesiibacteriota</taxon>
    </lineage>
</organism>
<evidence type="ECO:0000256" key="11">
    <source>
        <dbReference type="ARBA" id="ARBA00022840"/>
    </source>
</evidence>
<dbReference type="SMART" id="SM01096">
    <property type="entry name" value="CPSase_L_D3"/>
    <property type="match status" value="1"/>
</dbReference>
<evidence type="ECO:0000259" key="23">
    <source>
        <dbReference type="PROSITE" id="PS51855"/>
    </source>
</evidence>
<evidence type="ECO:0000256" key="9">
    <source>
        <dbReference type="ARBA" id="ARBA00022737"/>
    </source>
</evidence>
<evidence type="ECO:0000313" key="25">
    <source>
        <dbReference type="Proteomes" id="UP000177555"/>
    </source>
</evidence>
<gene>
    <name evidence="24" type="ORF">A2867_03990</name>
</gene>
<dbReference type="Gene3D" id="3.40.50.20">
    <property type="match status" value="2"/>
</dbReference>
<keyword evidence="12" id="KW-0460">Magnesium</keyword>
<evidence type="ECO:0000256" key="21">
    <source>
        <dbReference type="PROSITE-ProRule" id="PRU00409"/>
    </source>
</evidence>
<evidence type="ECO:0000259" key="22">
    <source>
        <dbReference type="PROSITE" id="PS50975"/>
    </source>
</evidence>
<dbReference type="InterPro" id="IPR005480">
    <property type="entry name" value="CPSase_lsu_oligo"/>
</dbReference>
<evidence type="ECO:0000313" key="24">
    <source>
        <dbReference type="EMBL" id="OGE27687.1"/>
    </source>
</evidence>
<dbReference type="GO" id="GO:0006526">
    <property type="term" value="P:L-arginine biosynthetic process"/>
    <property type="evidence" value="ECO:0007669"/>
    <property type="project" value="UniProtKB-KW"/>
</dbReference>
<dbReference type="GO" id="GO:0006541">
    <property type="term" value="P:glutamine metabolic process"/>
    <property type="evidence" value="ECO:0007669"/>
    <property type="project" value="TreeGrafter"/>
</dbReference>
<feature type="domain" description="ATP-grasp" evidence="22">
    <location>
        <begin position="664"/>
        <end position="855"/>
    </location>
</feature>
<dbReference type="PANTHER" id="PTHR11405">
    <property type="entry name" value="CARBAMOYLTRANSFERASE FAMILY MEMBER"/>
    <property type="match status" value="1"/>
</dbReference>
<dbReference type="GO" id="GO:0006221">
    <property type="term" value="P:pyrimidine nucleotide biosynthetic process"/>
    <property type="evidence" value="ECO:0007669"/>
    <property type="project" value="UniProtKB-KW"/>
</dbReference>
<evidence type="ECO:0000256" key="16">
    <source>
        <dbReference type="ARBA" id="ARBA00047359"/>
    </source>
</evidence>
<dbReference type="InterPro" id="IPR005479">
    <property type="entry name" value="CPAse_ATP-bd"/>
</dbReference>
<dbReference type="InterPro" id="IPR013815">
    <property type="entry name" value="ATP_grasp_subdomain_1"/>
</dbReference>
<keyword evidence="14" id="KW-0464">Manganese</keyword>
<dbReference type="NCBIfam" id="NF009455">
    <property type="entry name" value="PRK12815.1"/>
    <property type="match status" value="1"/>
</dbReference>
<keyword evidence="5" id="KW-0055">Arginine biosynthesis</keyword>
<keyword evidence="8" id="KW-0479">Metal-binding</keyword>
<dbReference type="PROSITE" id="PS00867">
    <property type="entry name" value="CPSASE_2"/>
    <property type="match status" value="2"/>
</dbReference>
<dbReference type="PROSITE" id="PS50975">
    <property type="entry name" value="ATP_GRASP"/>
    <property type="match status" value="2"/>
</dbReference>
<dbReference type="Pfam" id="PF02787">
    <property type="entry name" value="CPSase_L_D3"/>
    <property type="match status" value="1"/>
</dbReference>
<evidence type="ECO:0000256" key="17">
    <source>
        <dbReference type="ARBA" id="ARBA00048816"/>
    </source>
</evidence>
<dbReference type="Proteomes" id="UP000177555">
    <property type="component" value="Unassembled WGS sequence"/>
</dbReference>
<evidence type="ECO:0000256" key="4">
    <source>
        <dbReference type="ARBA" id="ARBA00012738"/>
    </source>
</evidence>
<name>A0A1F5JGA0_9BACT</name>
<dbReference type="GO" id="GO:0004087">
    <property type="term" value="F:carbamoyl-phosphate synthase (ammonia) activity"/>
    <property type="evidence" value="ECO:0007669"/>
    <property type="project" value="UniProtKB-EC"/>
</dbReference>
<evidence type="ECO:0000256" key="12">
    <source>
        <dbReference type="ARBA" id="ARBA00022842"/>
    </source>
</evidence>
<dbReference type="NCBIfam" id="TIGR01369">
    <property type="entry name" value="CPSaseII_lrg"/>
    <property type="match status" value="1"/>
</dbReference>
<dbReference type="InterPro" id="IPR016185">
    <property type="entry name" value="PreATP-grasp_dom_sf"/>
</dbReference>
<dbReference type="FunFam" id="3.30.470.20:FF:000001">
    <property type="entry name" value="Carbamoyl-phosphate synthase large chain"/>
    <property type="match status" value="1"/>
</dbReference>
<keyword evidence="7" id="KW-0028">Amino-acid biosynthesis</keyword>
<keyword evidence="13" id="KW-0665">Pyrimidine biosynthesis</keyword>
<dbReference type="NCBIfam" id="NF003671">
    <property type="entry name" value="PRK05294.1"/>
    <property type="match status" value="1"/>
</dbReference>
<proteinExistence type="inferred from homology"/>
<dbReference type="EC" id="6.3.4.16" evidence="15"/>
<dbReference type="InterPro" id="IPR058047">
    <property type="entry name" value="CPSase_preATP-grasp"/>
</dbReference>
<evidence type="ECO:0000256" key="8">
    <source>
        <dbReference type="ARBA" id="ARBA00022723"/>
    </source>
</evidence>
<dbReference type="SUPFAM" id="SSF48108">
    <property type="entry name" value="Carbamoyl phosphate synthetase, large subunit connection domain"/>
    <property type="match status" value="1"/>
</dbReference>
<dbReference type="GO" id="GO:0005524">
    <property type="term" value="F:ATP binding"/>
    <property type="evidence" value="ECO:0007669"/>
    <property type="project" value="UniProtKB-UniRule"/>
</dbReference>
<dbReference type="FunFam" id="3.40.50.20:FF:000001">
    <property type="entry name" value="Carbamoyl-phosphate synthase large chain"/>
    <property type="match status" value="1"/>
</dbReference>
<dbReference type="Pfam" id="PF02142">
    <property type="entry name" value="MGS"/>
    <property type="match status" value="1"/>
</dbReference>
<feature type="domain" description="MGS-like" evidence="23">
    <location>
        <begin position="920"/>
        <end position="1060"/>
    </location>
</feature>
<evidence type="ECO:0000256" key="2">
    <source>
        <dbReference type="ARBA" id="ARBA00005077"/>
    </source>
</evidence>
<dbReference type="Pfam" id="PF02786">
    <property type="entry name" value="CPSase_L_D2"/>
    <property type="match status" value="2"/>
</dbReference>
<reference evidence="24 25" key="1">
    <citation type="journal article" date="2016" name="Nat. Commun.">
        <title>Thousands of microbial genomes shed light on interconnected biogeochemical processes in an aquifer system.</title>
        <authorList>
            <person name="Anantharaman K."/>
            <person name="Brown C.T."/>
            <person name="Hug L.A."/>
            <person name="Sharon I."/>
            <person name="Castelle C.J."/>
            <person name="Probst A.J."/>
            <person name="Thomas B.C."/>
            <person name="Singh A."/>
            <person name="Wilkins M.J."/>
            <person name="Karaoz U."/>
            <person name="Brodie E.L."/>
            <person name="Williams K.H."/>
            <person name="Hubbard S.S."/>
            <person name="Banfield J.F."/>
        </authorList>
    </citation>
    <scope>NUCLEOTIDE SEQUENCE [LARGE SCALE GENOMIC DNA]</scope>
</reference>
<evidence type="ECO:0000256" key="18">
    <source>
        <dbReference type="ARBA" id="ARBA00060037"/>
    </source>
</evidence>
<dbReference type="InterPro" id="IPR036897">
    <property type="entry name" value="CarbamoylP_synth_lsu_oligo_sf"/>
</dbReference>
<comment type="function">
    <text evidence="18">Small subunit of the glutamine-dependent carbamoyl phosphate synthetase (CPSase). CPSase catalyzes the formation of carbamoyl phosphate from the ammonia moiety of glutamine, carbonate, and phosphate donated by ATP, constituting the first step of the biosynthetic pathway leading to pyrimidine nucleotides. The large subunit (synthetase) binds the substrates ammonia (free or transferred from glutamine from the small subunit), hydrogencarbonate and ATP and carries out an ATP-coupled ligase reaction, activating hydrogencarbonate by forming carboxy phosphate which reacts with ammonia to form carbamoyl phosphate.</text>
</comment>
<comment type="cofactor">
    <cofactor evidence="1">
        <name>Mn(2+)</name>
        <dbReference type="ChEBI" id="CHEBI:29035"/>
    </cofactor>
</comment>
<dbReference type="Pfam" id="PF25596">
    <property type="entry name" value="CPSase_L_D1"/>
    <property type="match status" value="2"/>
</dbReference>
<dbReference type="SUPFAM" id="SSF56059">
    <property type="entry name" value="Glutathione synthetase ATP-binding domain-like"/>
    <property type="match status" value="2"/>
</dbReference>
<dbReference type="Gene3D" id="3.40.50.1380">
    <property type="entry name" value="Methylglyoxal synthase-like domain"/>
    <property type="match status" value="1"/>
</dbReference>
<dbReference type="EC" id="6.3.5.5" evidence="4"/>
<comment type="similarity">
    <text evidence="3">Belongs to the CarB family.</text>
</comment>
<dbReference type="PANTHER" id="PTHR11405:SF53">
    <property type="entry name" value="CARBAMOYL-PHOSPHATE SYNTHASE [AMMONIA], MITOCHONDRIAL"/>
    <property type="match status" value="1"/>
</dbReference>
<keyword evidence="6" id="KW-0436">Ligase</keyword>
<keyword evidence="9" id="KW-0677">Repeat</keyword>
<evidence type="ECO:0000256" key="5">
    <source>
        <dbReference type="ARBA" id="ARBA00022571"/>
    </source>
</evidence>
<protein>
    <recommendedName>
        <fullName evidence="20">Carbamoyl phosphate synthase arginine-specific large chain</fullName>
        <ecNumber evidence="15">6.3.4.16</ecNumber>
        <ecNumber evidence="4">6.3.5.5</ecNumber>
    </recommendedName>
    <alternativeName>
        <fullName evidence="19">Carbamoyl phosphate synthase pyrimidine-specific large chain</fullName>
    </alternativeName>
</protein>
<dbReference type="FunFam" id="1.10.1030.10:FF:000002">
    <property type="entry name" value="Carbamoyl-phosphate synthase large chain"/>
    <property type="match status" value="1"/>
</dbReference>